<proteinExistence type="inferred from homology"/>
<feature type="domain" description="NADH:flavin oxidoreductase/NADH oxidase N-terminal" evidence="4">
    <location>
        <begin position="9"/>
        <end position="358"/>
    </location>
</feature>
<dbReference type="InterPro" id="IPR045247">
    <property type="entry name" value="Oye-like"/>
</dbReference>
<dbReference type="Gene3D" id="3.20.20.70">
    <property type="entry name" value="Aldolase class I"/>
    <property type="match status" value="1"/>
</dbReference>
<dbReference type="EMBL" id="CABFWN010000008">
    <property type="protein sequence ID" value="VUG20378.1"/>
    <property type="molecule type" value="Genomic_DNA"/>
</dbReference>
<protein>
    <submittedName>
        <fullName evidence="5">DEBR0S8_00320g1_1</fullName>
    </submittedName>
</protein>
<name>A0A7D9D0K5_DEKBR</name>
<evidence type="ECO:0000259" key="4">
    <source>
        <dbReference type="Pfam" id="PF00724"/>
    </source>
</evidence>
<evidence type="ECO:0000313" key="6">
    <source>
        <dbReference type="Proteomes" id="UP000478008"/>
    </source>
</evidence>
<keyword evidence="3" id="KW-0288">FMN</keyword>
<dbReference type="PANTHER" id="PTHR22893:SF91">
    <property type="entry name" value="NADPH DEHYDROGENASE 2-RELATED"/>
    <property type="match status" value="1"/>
</dbReference>
<evidence type="ECO:0000313" key="5">
    <source>
        <dbReference type="EMBL" id="VUG20378.1"/>
    </source>
</evidence>
<comment type="similarity">
    <text evidence="2">Belongs to the NADH:flavin oxidoreductase/NADH oxidase family.</text>
</comment>
<dbReference type="Pfam" id="PF00724">
    <property type="entry name" value="Oxidored_FMN"/>
    <property type="match status" value="1"/>
</dbReference>
<comment type="cofactor">
    <cofactor evidence="1">
        <name>FMN</name>
        <dbReference type="ChEBI" id="CHEBI:58210"/>
    </cofactor>
</comment>
<keyword evidence="6" id="KW-1185">Reference proteome</keyword>
<dbReference type="GO" id="GO:0010181">
    <property type="term" value="F:FMN binding"/>
    <property type="evidence" value="ECO:0007669"/>
    <property type="project" value="InterPro"/>
</dbReference>
<evidence type="ECO:0000256" key="2">
    <source>
        <dbReference type="ARBA" id="ARBA00005979"/>
    </source>
</evidence>
<evidence type="ECO:0000256" key="3">
    <source>
        <dbReference type="ARBA" id="ARBA00022643"/>
    </source>
</evidence>
<evidence type="ECO:0000256" key="1">
    <source>
        <dbReference type="ARBA" id="ARBA00001917"/>
    </source>
</evidence>
<dbReference type="AlphaFoldDB" id="A0A7D9D0K5"/>
<dbReference type="InterPro" id="IPR001155">
    <property type="entry name" value="OxRdtase_FMN_N"/>
</dbReference>
<gene>
    <name evidence="5" type="primary">OYE2</name>
    <name evidence="5" type="ORF">DEBR0S8_00320G</name>
</gene>
<organism evidence="5 6">
    <name type="scientific">Dekkera bruxellensis</name>
    <name type="common">Brettanomyces custersii</name>
    <dbReference type="NCBI Taxonomy" id="5007"/>
    <lineage>
        <taxon>Eukaryota</taxon>
        <taxon>Fungi</taxon>
        <taxon>Dikarya</taxon>
        <taxon>Ascomycota</taxon>
        <taxon>Saccharomycotina</taxon>
        <taxon>Pichiomycetes</taxon>
        <taxon>Pichiales</taxon>
        <taxon>Pichiaceae</taxon>
        <taxon>Brettanomyces</taxon>
    </lineage>
</organism>
<dbReference type="CDD" id="cd02933">
    <property type="entry name" value="OYE_like_FMN"/>
    <property type="match status" value="1"/>
</dbReference>
<dbReference type="Proteomes" id="UP000478008">
    <property type="component" value="Unassembled WGS sequence"/>
</dbReference>
<dbReference type="PANTHER" id="PTHR22893">
    <property type="entry name" value="NADH OXIDOREDUCTASE-RELATED"/>
    <property type="match status" value="1"/>
</dbReference>
<reference evidence="5 6" key="1">
    <citation type="submission" date="2019-07" db="EMBL/GenBank/DDBJ databases">
        <authorList>
            <person name="Friedrich A."/>
            <person name="Schacherer J."/>
        </authorList>
    </citation>
    <scope>NUCLEOTIDE SEQUENCE [LARGE SCALE GENOMIC DNA]</scope>
</reference>
<dbReference type="InterPro" id="IPR013785">
    <property type="entry name" value="Aldolase_TIM"/>
</dbReference>
<accession>A0A7D9D0K5</accession>
<keyword evidence="3" id="KW-0285">Flavoprotein</keyword>
<dbReference type="GO" id="GO:0016491">
    <property type="term" value="F:oxidoreductase activity"/>
    <property type="evidence" value="ECO:0007669"/>
    <property type="project" value="InterPro"/>
</dbReference>
<sequence length="402" mass="45150">MPHPLADTNLFKPIKVGKVTLKNRLAYAPTTRNRNTTEWVPTDSMREYYAERAENNGGLLIAEATSPSPDFGYYTNTPMIDTPRQVAAWKKIVDEVHSKGSYMSLQLWHLGRAANPKLLKDHGIDYVGPSPIYIDDTYEKGAEAAGNPLRAMTVDEIHAAVKSWTKAAKKAVDEAGFDFVEIHAAHMYLLDQFIQAVSNHRTDEYGGSIENRSRFALEVVDAMIDAVGAEHVAIRLSPYVQFQGGEGINAKMNPIVTWGYILSDLERRAQEGNRIGYVSFIEPRFKTFDGKPNPSDIGIQWATDIWKGVFVITGALLHDPDYTRVRQLVNANDRTIIGSSRYYTSNPDLANRLKNGYPLTHYNRATFYNNMSNYGYITWGKYGEENLTEDSDVAKRVPKALA</sequence>
<dbReference type="SUPFAM" id="SSF51395">
    <property type="entry name" value="FMN-linked oxidoreductases"/>
    <property type="match status" value="1"/>
</dbReference>